<protein>
    <submittedName>
        <fullName evidence="3">Long-chain fatty acid--CoA ligase</fullName>
    </submittedName>
</protein>
<dbReference type="PANTHER" id="PTHR43767">
    <property type="entry name" value="LONG-CHAIN-FATTY-ACID--COA LIGASE"/>
    <property type="match status" value="1"/>
</dbReference>
<dbReference type="Pfam" id="PF13193">
    <property type="entry name" value="AMP-binding_C"/>
    <property type="match status" value="1"/>
</dbReference>
<dbReference type="InterPro" id="IPR042099">
    <property type="entry name" value="ANL_N_sf"/>
</dbReference>
<dbReference type="AlphaFoldDB" id="A0A646KMP5"/>
<keyword evidence="4" id="KW-1185">Reference proteome</keyword>
<dbReference type="PROSITE" id="PS00455">
    <property type="entry name" value="AMP_BINDING"/>
    <property type="match status" value="1"/>
</dbReference>
<dbReference type="InterPro" id="IPR025110">
    <property type="entry name" value="AMP-bd_C"/>
</dbReference>
<dbReference type="Gene3D" id="3.40.50.12780">
    <property type="entry name" value="N-terminal domain of ligase-like"/>
    <property type="match status" value="1"/>
</dbReference>
<dbReference type="RefSeq" id="WP_153525130.1">
    <property type="nucleotide sequence ID" value="NZ_JBEPDZ010000091.1"/>
</dbReference>
<sequence>MTATVFGAFPATALIDDAVGTGTAPRVDNAAEVFLTAAAARRPAAPAVRDRYGVWTYAELDAAADAFARILDGYGVAPGDRVLARVGSVREFTALLYGTWRRGAVLVPVNPGMKAFHLKAVLADSAPSLIVVEEPERTGADGLFWPSGVPVAVVGDLDLTTAGPVDPAARTERTVPADRLALLIYTSGSTSAPKAVACPHGPVVFAARAIAARLNYTPDDVVLTAVPLSFDYGLYQILLTALAGAELLLSGPADHPRLLGFARDHGASVVPLVPSLGELLVRLTSRDRRPTRIRLFTNTGAALNAPLIASLREAFPGAAVAPMYGTTECKRITVLEPDGDLARPGSVGPALPGTEVLVLDDDGRPLPPREIGEIAVRGPHVMAGYWRAPEPTALRFRRDPASGAVTLHTGDYGWLDDDGHVYFQGRRDDLFKRRGARMSSVEIEAATLDIDGVREAALLVPEEDRDMVLFVVGERPGLTGEQVLARLGDRLEAAKVPDVCRVLDALPLTPNGKTDRKELRRRLVEDSDGD</sequence>
<dbReference type="InterPro" id="IPR020845">
    <property type="entry name" value="AMP-binding_CS"/>
</dbReference>
<dbReference type="Proteomes" id="UP000419138">
    <property type="component" value="Unassembled WGS sequence"/>
</dbReference>
<name>A0A646KMP5_STRJU</name>
<dbReference type="InterPro" id="IPR000873">
    <property type="entry name" value="AMP-dep_synth/lig_dom"/>
</dbReference>
<gene>
    <name evidence="3" type="ORF">FF041_26540</name>
</gene>
<dbReference type="InterPro" id="IPR050237">
    <property type="entry name" value="ATP-dep_AMP-bd_enzyme"/>
</dbReference>
<dbReference type="EMBL" id="VCLA01000172">
    <property type="protein sequence ID" value="MQT03599.1"/>
    <property type="molecule type" value="Genomic_DNA"/>
</dbReference>
<reference evidence="3 4" key="1">
    <citation type="submission" date="2019-05" db="EMBL/GenBank/DDBJ databases">
        <title>Comparative genomics and metabolomics analyses of clavulanic acid producing Streptomyces species provides insight into specialized metabolism and evolution of beta-lactam biosynthetic gene clusters.</title>
        <authorList>
            <person name="Moore M.A."/>
            <person name="Cruz-Morales P."/>
            <person name="Barona Gomez F."/>
            <person name="Kapil T."/>
        </authorList>
    </citation>
    <scope>NUCLEOTIDE SEQUENCE [LARGE SCALE GENOMIC DNA]</scope>
    <source>
        <strain evidence="3 4">NRRL 5741</strain>
    </source>
</reference>
<dbReference type="GO" id="GO:0016877">
    <property type="term" value="F:ligase activity, forming carbon-sulfur bonds"/>
    <property type="evidence" value="ECO:0007669"/>
    <property type="project" value="UniProtKB-ARBA"/>
</dbReference>
<evidence type="ECO:0000313" key="3">
    <source>
        <dbReference type="EMBL" id="MQT03599.1"/>
    </source>
</evidence>
<evidence type="ECO:0000259" key="1">
    <source>
        <dbReference type="Pfam" id="PF00501"/>
    </source>
</evidence>
<dbReference type="OrthoDB" id="2472181at2"/>
<feature type="domain" description="AMP-binding enzyme C-terminal" evidence="2">
    <location>
        <begin position="442"/>
        <end position="513"/>
    </location>
</feature>
<dbReference type="InterPro" id="IPR045851">
    <property type="entry name" value="AMP-bd_C_sf"/>
</dbReference>
<keyword evidence="3" id="KW-0436">Ligase</keyword>
<comment type="caution">
    <text evidence="3">The sequence shown here is derived from an EMBL/GenBank/DDBJ whole genome shotgun (WGS) entry which is preliminary data.</text>
</comment>
<dbReference type="Pfam" id="PF00501">
    <property type="entry name" value="AMP-binding"/>
    <property type="match status" value="1"/>
</dbReference>
<evidence type="ECO:0000313" key="4">
    <source>
        <dbReference type="Proteomes" id="UP000419138"/>
    </source>
</evidence>
<dbReference type="SUPFAM" id="SSF56801">
    <property type="entry name" value="Acetyl-CoA synthetase-like"/>
    <property type="match status" value="1"/>
</dbReference>
<dbReference type="PANTHER" id="PTHR43767:SF10">
    <property type="entry name" value="SURFACTIN SYNTHASE SUBUNIT 1"/>
    <property type="match status" value="1"/>
</dbReference>
<proteinExistence type="predicted"/>
<feature type="domain" description="AMP-dependent synthetase/ligase" evidence="1">
    <location>
        <begin position="36"/>
        <end position="386"/>
    </location>
</feature>
<evidence type="ECO:0000259" key="2">
    <source>
        <dbReference type="Pfam" id="PF13193"/>
    </source>
</evidence>
<organism evidence="3 4">
    <name type="scientific">Streptomyces jumonjinensis</name>
    <dbReference type="NCBI Taxonomy" id="1945"/>
    <lineage>
        <taxon>Bacteria</taxon>
        <taxon>Bacillati</taxon>
        <taxon>Actinomycetota</taxon>
        <taxon>Actinomycetes</taxon>
        <taxon>Kitasatosporales</taxon>
        <taxon>Streptomycetaceae</taxon>
        <taxon>Streptomyces</taxon>
    </lineage>
</organism>
<dbReference type="Gene3D" id="3.30.300.30">
    <property type="match status" value="1"/>
</dbReference>
<accession>A0A646KMP5</accession>